<keyword evidence="2" id="KW-1185">Reference proteome</keyword>
<evidence type="ECO:0000313" key="1">
    <source>
        <dbReference type="EMBL" id="PAV20440.1"/>
    </source>
</evidence>
<name>A0A286ULJ0_9AGAM</name>
<organism evidence="1 2">
    <name type="scientific">Pyrrhoderma noxium</name>
    <dbReference type="NCBI Taxonomy" id="2282107"/>
    <lineage>
        <taxon>Eukaryota</taxon>
        <taxon>Fungi</taxon>
        <taxon>Dikarya</taxon>
        <taxon>Basidiomycota</taxon>
        <taxon>Agaricomycotina</taxon>
        <taxon>Agaricomycetes</taxon>
        <taxon>Hymenochaetales</taxon>
        <taxon>Hymenochaetaceae</taxon>
        <taxon>Pyrrhoderma</taxon>
    </lineage>
</organism>
<sequence length="74" mass="8552">MFRNGQMTPIKAEGVLVRLSKGAATVHGEERRCDKLSRSSCRKLYQVRKKSLQMWRETASYPSNPMNRREPIGQ</sequence>
<reference evidence="1 2" key="1">
    <citation type="journal article" date="2017" name="Mol. Ecol.">
        <title>Comparative and population genomic landscape of Phellinus noxius: A hypervariable fungus causing root rot in trees.</title>
        <authorList>
            <person name="Chung C.L."/>
            <person name="Lee T.J."/>
            <person name="Akiba M."/>
            <person name="Lee H.H."/>
            <person name="Kuo T.H."/>
            <person name="Liu D."/>
            <person name="Ke H.M."/>
            <person name="Yokoi T."/>
            <person name="Roa M.B."/>
            <person name="Lu M.J."/>
            <person name="Chang Y.Y."/>
            <person name="Ann P.J."/>
            <person name="Tsai J.N."/>
            <person name="Chen C.Y."/>
            <person name="Tzean S.S."/>
            <person name="Ota Y."/>
            <person name="Hattori T."/>
            <person name="Sahashi N."/>
            <person name="Liou R.F."/>
            <person name="Kikuchi T."/>
            <person name="Tsai I.J."/>
        </authorList>
    </citation>
    <scope>NUCLEOTIDE SEQUENCE [LARGE SCALE GENOMIC DNA]</scope>
    <source>
        <strain evidence="1 2">FFPRI411160</strain>
    </source>
</reference>
<accession>A0A286ULJ0</accession>
<dbReference type="AlphaFoldDB" id="A0A286ULJ0"/>
<gene>
    <name evidence="1" type="ORF">PNOK_0306700</name>
</gene>
<dbReference type="Proteomes" id="UP000217199">
    <property type="component" value="Unassembled WGS sequence"/>
</dbReference>
<evidence type="ECO:0000313" key="2">
    <source>
        <dbReference type="Proteomes" id="UP000217199"/>
    </source>
</evidence>
<protein>
    <submittedName>
        <fullName evidence="1">Uncharacterized protein</fullName>
    </submittedName>
</protein>
<dbReference type="InParanoid" id="A0A286ULJ0"/>
<dbReference type="EMBL" id="NBII01000003">
    <property type="protein sequence ID" value="PAV20440.1"/>
    <property type="molecule type" value="Genomic_DNA"/>
</dbReference>
<proteinExistence type="predicted"/>
<comment type="caution">
    <text evidence="1">The sequence shown here is derived from an EMBL/GenBank/DDBJ whole genome shotgun (WGS) entry which is preliminary data.</text>
</comment>